<sequence length="381" mass="45408">MEPRDVSPERRDFKSFEKEGFQTENDEFNDFYSKFQKLQITTGSVMYAFSDYLSQFEALKLAREKVFDFIKNNWDSSFGELEDFLRENNKLSTSIEELDKKLEAHIHKTLQISATHASDFEVKAKFKNRKDLVARLTKKKKELKSLLNKKASSKLKIEEIEEDIEVLEETLKNKEHDLRRYVTAPSVKEDFKRFICDLVKHEKEYHKIDMEIFSNLRKIMKREDEISPDENKACDYQKEDKKFQRSSLKRTHSNIENESKKFKKSSQIHPSVLKEDKFQRRALKRTHDNVEEVEDKKFEESSEIHPTVLELFKYAKSSSEESDDDIEKEDEKFQRSLKRTHDNIKEDEVKKFKESSEIHSNMLELLKYAKSSSEHIEKLDK</sequence>
<evidence type="ECO:0000313" key="5">
    <source>
        <dbReference type="Proteomes" id="UP001054837"/>
    </source>
</evidence>
<dbReference type="InterPro" id="IPR027267">
    <property type="entry name" value="AH/BAR_dom_sf"/>
</dbReference>
<dbReference type="EMBL" id="BPLQ01010205">
    <property type="protein sequence ID" value="GIY49122.1"/>
    <property type="molecule type" value="Genomic_DNA"/>
</dbReference>
<feature type="compositionally biased region" description="Basic and acidic residues" evidence="2">
    <location>
        <begin position="329"/>
        <end position="339"/>
    </location>
</feature>
<gene>
    <name evidence="3" type="ORF">CDAR_193612</name>
    <name evidence="4" type="ORF">CDAR_308341</name>
</gene>
<dbReference type="Proteomes" id="UP001054837">
    <property type="component" value="Unassembled WGS sequence"/>
</dbReference>
<proteinExistence type="predicted"/>
<accession>A0AAV4TSL0</accession>
<name>A0AAV4TSL0_9ARAC</name>
<evidence type="ECO:0000256" key="2">
    <source>
        <dbReference type="SAM" id="MobiDB-lite"/>
    </source>
</evidence>
<reference evidence="3 5" key="1">
    <citation type="submission" date="2021-06" db="EMBL/GenBank/DDBJ databases">
        <title>Caerostris darwini draft genome.</title>
        <authorList>
            <person name="Kono N."/>
            <person name="Arakawa K."/>
        </authorList>
    </citation>
    <scope>NUCLEOTIDE SEQUENCE [LARGE SCALE GENOMIC DNA]</scope>
</reference>
<dbReference type="AlphaFoldDB" id="A0AAV4TSL0"/>
<feature type="coiled-coil region" evidence="1">
    <location>
        <begin position="81"/>
        <end position="184"/>
    </location>
</feature>
<organism evidence="3 5">
    <name type="scientific">Caerostris darwini</name>
    <dbReference type="NCBI Taxonomy" id="1538125"/>
    <lineage>
        <taxon>Eukaryota</taxon>
        <taxon>Metazoa</taxon>
        <taxon>Ecdysozoa</taxon>
        <taxon>Arthropoda</taxon>
        <taxon>Chelicerata</taxon>
        <taxon>Arachnida</taxon>
        <taxon>Araneae</taxon>
        <taxon>Araneomorphae</taxon>
        <taxon>Entelegynae</taxon>
        <taxon>Araneoidea</taxon>
        <taxon>Araneidae</taxon>
        <taxon>Caerostris</taxon>
    </lineage>
</organism>
<keyword evidence="5" id="KW-1185">Reference proteome</keyword>
<evidence type="ECO:0000313" key="3">
    <source>
        <dbReference type="EMBL" id="GIY47742.1"/>
    </source>
</evidence>
<evidence type="ECO:0000256" key="1">
    <source>
        <dbReference type="SAM" id="Coils"/>
    </source>
</evidence>
<feature type="region of interest" description="Disordered" evidence="2">
    <location>
        <begin position="316"/>
        <end position="339"/>
    </location>
</feature>
<comment type="caution">
    <text evidence="3">The sequence shown here is derived from an EMBL/GenBank/DDBJ whole genome shotgun (WGS) entry which is preliminary data.</text>
</comment>
<keyword evidence="1" id="KW-0175">Coiled coil</keyword>
<protein>
    <submittedName>
        <fullName evidence="3">Uncharacterized protein</fullName>
    </submittedName>
</protein>
<evidence type="ECO:0000313" key="4">
    <source>
        <dbReference type="EMBL" id="GIY49122.1"/>
    </source>
</evidence>
<dbReference type="Gene3D" id="1.20.1270.60">
    <property type="entry name" value="Arfaptin homology (AH) domain/BAR domain"/>
    <property type="match status" value="1"/>
</dbReference>
<dbReference type="EMBL" id="BPLQ01010002">
    <property type="protein sequence ID" value="GIY47742.1"/>
    <property type="molecule type" value="Genomic_DNA"/>
</dbReference>